<keyword evidence="1" id="KW-0812">Transmembrane</keyword>
<keyword evidence="4" id="KW-1185">Reference proteome</keyword>
<evidence type="ECO:0000256" key="1">
    <source>
        <dbReference type="SAM" id="Phobius"/>
    </source>
</evidence>
<dbReference type="GO" id="GO:0016747">
    <property type="term" value="F:acyltransferase activity, transferring groups other than amino-acyl groups"/>
    <property type="evidence" value="ECO:0007669"/>
    <property type="project" value="InterPro"/>
</dbReference>
<feature type="transmembrane region" description="Helical" evidence="1">
    <location>
        <begin position="273"/>
        <end position="293"/>
    </location>
</feature>
<feature type="transmembrane region" description="Helical" evidence="1">
    <location>
        <begin position="305"/>
        <end position="330"/>
    </location>
</feature>
<dbReference type="AlphaFoldDB" id="A0A919VMF5"/>
<feature type="transmembrane region" description="Helical" evidence="1">
    <location>
        <begin position="70"/>
        <end position="92"/>
    </location>
</feature>
<accession>A0A919VMF5</accession>
<proteinExistence type="predicted"/>
<feature type="transmembrane region" description="Helical" evidence="1">
    <location>
        <begin position="28"/>
        <end position="50"/>
    </location>
</feature>
<feature type="transmembrane region" description="Helical" evidence="1">
    <location>
        <begin position="232"/>
        <end position="253"/>
    </location>
</feature>
<sequence>MTSTTVSGASAEALAAATPPGRDRYVDLLRVASLGVVIAGHWLMAVPVPGADGGIHVTNLLALVPRLQPVTWLLQVMPVFFLVGGFAHATALASIRRRGGGYADFTRSRTARLLRPTAVFLGVWLALALGVALAGQDQGLARVALRTAVQPLWFLAVYLGLVALAPVMWRLHQRFGVRVPIVLLTVAIGVDALRFAGHPRIAVLNLLVVWAGVHQLGFFYADGTLQRGGRRLALLLAGGGLGSVVLLTTVGPYPISMVGVPGETVSNMSPPTVALAAHAVWLTGLVLLMRGPATRLLDRARVWQAVVAANGLAMTAFLWHLTAAFLVLLATRGLAAGTPGSAGWWATRPLWLAAAGLVTAVLVLAFRRFDTPRPTLITTGSPARAAVGAAMCTLGVLGVSIVGFGGLLEGRTATLLVVPVTAPLALALVALGASLLRAAPLSAGTAVTFNGEHS</sequence>
<feature type="transmembrane region" description="Helical" evidence="1">
    <location>
        <begin position="176"/>
        <end position="195"/>
    </location>
</feature>
<feature type="transmembrane region" description="Helical" evidence="1">
    <location>
        <begin position="414"/>
        <end position="436"/>
    </location>
</feature>
<feature type="transmembrane region" description="Helical" evidence="1">
    <location>
        <begin position="387"/>
        <end position="408"/>
    </location>
</feature>
<reference evidence="3" key="1">
    <citation type="submission" date="2021-03" db="EMBL/GenBank/DDBJ databases">
        <title>Whole genome shotgun sequence of Actinoplanes auranticolor NBRC 12245.</title>
        <authorList>
            <person name="Komaki H."/>
            <person name="Tamura T."/>
        </authorList>
    </citation>
    <scope>NUCLEOTIDE SEQUENCE</scope>
    <source>
        <strain evidence="3">NBRC 12245</strain>
    </source>
</reference>
<dbReference type="Pfam" id="PF01757">
    <property type="entry name" value="Acyl_transf_3"/>
    <property type="match status" value="1"/>
</dbReference>
<dbReference type="EMBL" id="BOQL01000026">
    <property type="protein sequence ID" value="GIM68854.1"/>
    <property type="molecule type" value="Genomic_DNA"/>
</dbReference>
<dbReference type="Proteomes" id="UP000681340">
    <property type="component" value="Unassembled WGS sequence"/>
</dbReference>
<dbReference type="InterPro" id="IPR002656">
    <property type="entry name" value="Acyl_transf_3_dom"/>
</dbReference>
<gene>
    <name evidence="3" type="ORF">Aau02nite_33540</name>
</gene>
<comment type="caution">
    <text evidence="3">The sequence shown here is derived from an EMBL/GenBank/DDBJ whole genome shotgun (WGS) entry which is preliminary data.</text>
</comment>
<organism evidence="3 4">
    <name type="scientific">Actinoplanes auranticolor</name>
    <dbReference type="NCBI Taxonomy" id="47988"/>
    <lineage>
        <taxon>Bacteria</taxon>
        <taxon>Bacillati</taxon>
        <taxon>Actinomycetota</taxon>
        <taxon>Actinomycetes</taxon>
        <taxon>Micromonosporales</taxon>
        <taxon>Micromonosporaceae</taxon>
        <taxon>Actinoplanes</taxon>
    </lineage>
</organism>
<feature type="transmembrane region" description="Helical" evidence="1">
    <location>
        <begin position="152"/>
        <end position="169"/>
    </location>
</feature>
<evidence type="ECO:0000259" key="2">
    <source>
        <dbReference type="Pfam" id="PF01757"/>
    </source>
</evidence>
<evidence type="ECO:0000313" key="4">
    <source>
        <dbReference type="Proteomes" id="UP000681340"/>
    </source>
</evidence>
<evidence type="ECO:0000313" key="3">
    <source>
        <dbReference type="EMBL" id="GIM68854.1"/>
    </source>
</evidence>
<dbReference type="RefSeq" id="WP_212989327.1">
    <property type="nucleotide sequence ID" value="NZ_BAABEA010000008.1"/>
</dbReference>
<feature type="transmembrane region" description="Helical" evidence="1">
    <location>
        <begin position="113"/>
        <end position="132"/>
    </location>
</feature>
<keyword evidence="1" id="KW-1133">Transmembrane helix</keyword>
<protein>
    <recommendedName>
        <fullName evidence="2">Acyltransferase 3 domain-containing protein</fullName>
    </recommendedName>
</protein>
<feature type="transmembrane region" description="Helical" evidence="1">
    <location>
        <begin position="201"/>
        <end position="220"/>
    </location>
</feature>
<keyword evidence="1" id="KW-0472">Membrane</keyword>
<feature type="domain" description="Acyltransferase 3" evidence="2">
    <location>
        <begin position="24"/>
        <end position="364"/>
    </location>
</feature>
<name>A0A919VMF5_9ACTN</name>
<feature type="transmembrane region" description="Helical" evidence="1">
    <location>
        <begin position="350"/>
        <end position="366"/>
    </location>
</feature>